<dbReference type="Pfam" id="PF13183">
    <property type="entry name" value="Fer4_8"/>
    <property type="match status" value="1"/>
</dbReference>
<dbReference type="EMBL" id="JMIY01000005">
    <property type="protein sequence ID" value="KCZ71484.1"/>
    <property type="molecule type" value="Genomic_DNA"/>
</dbReference>
<dbReference type="PANTHER" id="PTHR47153">
    <property type="entry name" value="LACTATE UTILIZATION PROTEIN B"/>
    <property type="match status" value="1"/>
</dbReference>
<dbReference type="SUPFAM" id="SSF100950">
    <property type="entry name" value="NagB/RpiA/CoA transferase-like"/>
    <property type="match status" value="1"/>
</dbReference>
<dbReference type="InterPro" id="IPR009051">
    <property type="entry name" value="Helical_ferredxn"/>
</dbReference>
<dbReference type="GO" id="GO:0051539">
    <property type="term" value="F:4 iron, 4 sulfur cluster binding"/>
    <property type="evidence" value="ECO:0007669"/>
    <property type="project" value="UniProtKB-KW"/>
</dbReference>
<dbReference type="OrthoDB" id="23833at2157"/>
<keyword evidence="7" id="KW-1185">Reference proteome</keyword>
<dbReference type="Proteomes" id="UP000027153">
    <property type="component" value="Unassembled WGS sequence"/>
</dbReference>
<sequence>MHYEEVIALRKAFNSVKERQSLNPPSDFEERKKRLKSSRELCVGNEILLSKAIDNLRRNGIKVYPVREKQEAVDVILDEAGHEKHIVKSKSNVTKEIELTRALERKGLTVIETDIGDRILQILNARPSHPTGPVTHLSAREIAKKLSTYYNKPIKESPEEIVQIVREDVISNLNDARVGITGANAITVEEGSIMMTHNEGNIYEVMRKEKHIVVTSIDKIYPDIEAAMNMIKILSFSATGSIVPSFVEVISGVSKTADVEKKFIKGIHNPSEIVLVLLDNRRTELAGNGFKDLLLCIGCGNCLLHCPMYNTIGNEFARDNYLGGKGLAYYSLYNNEKDERLEFCLTCGRCKENCPLGLDIPAIIKRIRSKGISSDIYYFLKSHMIWAYYQMLLRLKTANK</sequence>
<dbReference type="PROSITE" id="PS00198">
    <property type="entry name" value="4FE4S_FER_1"/>
    <property type="match status" value="2"/>
</dbReference>
<feature type="domain" description="4Fe-4S ferredoxin-type" evidence="5">
    <location>
        <begin position="333"/>
        <end position="366"/>
    </location>
</feature>
<accession>A0A062V6V1</accession>
<protein>
    <recommendedName>
        <fullName evidence="5">4Fe-4S ferredoxin-type domain-containing protein</fullName>
    </recommendedName>
</protein>
<dbReference type="InterPro" id="IPR024185">
    <property type="entry name" value="FTHF_cligase-like_sf"/>
</dbReference>
<organism evidence="6 7">
    <name type="scientific">Candidatus Methanoperedens nitratireducens</name>
    <dbReference type="NCBI Taxonomy" id="1392998"/>
    <lineage>
        <taxon>Archaea</taxon>
        <taxon>Methanobacteriati</taxon>
        <taxon>Methanobacteriota</taxon>
        <taxon>Stenosarchaea group</taxon>
        <taxon>Methanomicrobia</taxon>
        <taxon>Methanosarcinales</taxon>
        <taxon>ANME-2 cluster</taxon>
        <taxon>Candidatus Methanoperedentaceae</taxon>
        <taxon>Candidatus Methanoperedens</taxon>
    </lineage>
</organism>
<feature type="domain" description="4Fe-4S ferredoxin-type" evidence="5">
    <location>
        <begin position="287"/>
        <end position="317"/>
    </location>
</feature>
<keyword evidence="4" id="KW-0249">Electron transport</keyword>
<dbReference type="InterPro" id="IPR004452">
    <property type="entry name" value="LutB/LldF"/>
</dbReference>
<dbReference type="GO" id="GO:0016491">
    <property type="term" value="F:oxidoreductase activity"/>
    <property type="evidence" value="ECO:0007669"/>
    <property type="project" value="UniProtKB-ARBA"/>
</dbReference>
<gene>
    <name evidence="6" type="ORF">ANME2D_02214</name>
</gene>
<keyword evidence="2" id="KW-0004">4Fe-4S</keyword>
<evidence type="ECO:0000313" key="6">
    <source>
        <dbReference type="EMBL" id="KCZ71484.1"/>
    </source>
</evidence>
<dbReference type="PROSITE" id="PS51379">
    <property type="entry name" value="4FE4S_FER_2"/>
    <property type="match status" value="2"/>
</dbReference>
<dbReference type="InterPro" id="IPR017896">
    <property type="entry name" value="4Fe4S_Fe-S-bd"/>
</dbReference>
<keyword evidence="2" id="KW-0479">Metal-binding</keyword>
<dbReference type="Gene3D" id="1.10.1060.10">
    <property type="entry name" value="Alpha-helical ferredoxin"/>
    <property type="match status" value="1"/>
</dbReference>
<evidence type="ECO:0000313" key="7">
    <source>
        <dbReference type="Proteomes" id="UP000027153"/>
    </source>
</evidence>
<keyword evidence="2" id="KW-0411">Iron-sulfur</keyword>
<dbReference type="SUPFAM" id="SSF46548">
    <property type="entry name" value="alpha-helical ferredoxin"/>
    <property type="match status" value="1"/>
</dbReference>
<dbReference type="PANTHER" id="PTHR47153:SF2">
    <property type="entry name" value="LACTATE UTILIZATION PROTEIN B"/>
    <property type="match status" value="1"/>
</dbReference>
<evidence type="ECO:0000256" key="4">
    <source>
        <dbReference type="ARBA" id="ARBA00022982"/>
    </source>
</evidence>
<reference evidence="6 7" key="1">
    <citation type="journal article" date="2013" name="Nature">
        <title>Anaerobic oxidation of methane coupled to nitrate reduction in a novel archaeal lineage.</title>
        <authorList>
            <person name="Haroon M.F."/>
            <person name="Hu S."/>
            <person name="Shi Y."/>
            <person name="Imelfort M."/>
            <person name="Keller J."/>
            <person name="Hugenholtz P."/>
            <person name="Yuan Z."/>
            <person name="Tyson G.W."/>
        </authorList>
    </citation>
    <scope>NUCLEOTIDE SEQUENCE [LARGE SCALE GENOMIC DNA]</scope>
    <source>
        <strain evidence="6 7">ANME-2d</strain>
    </source>
</reference>
<dbReference type="RefSeq" id="WP_052368834.1">
    <property type="nucleotide sequence ID" value="NZ_JMIY01000005.1"/>
</dbReference>
<keyword evidence="3" id="KW-0677">Repeat</keyword>
<dbReference type="Pfam" id="PF02589">
    <property type="entry name" value="LUD_dom"/>
    <property type="match status" value="1"/>
</dbReference>
<dbReference type="InterPro" id="IPR017900">
    <property type="entry name" value="4Fe4S_Fe_S_CS"/>
</dbReference>
<evidence type="ECO:0000256" key="1">
    <source>
        <dbReference type="ARBA" id="ARBA00022448"/>
    </source>
</evidence>
<dbReference type="InterPro" id="IPR003741">
    <property type="entry name" value="LUD_dom"/>
</dbReference>
<evidence type="ECO:0000256" key="2">
    <source>
        <dbReference type="ARBA" id="ARBA00022485"/>
    </source>
</evidence>
<dbReference type="InterPro" id="IPR037171">
    <property type="entry name" value="NagB/RpiA_transferase-like"/>
</dbReference>
<evidence type="ECO:0000256" key="3">
    <source>
        <dbReference type="ARBA" id="ARBA00022737"/>
    </source>
</evidence>
<keyword evidence="2" id="KW-0408">Iron</keyword>
<name>A0A062V6V1_9EURY</name>
<dbReference type="Gene3D" id="3.40.50.10420">
    <property type="entry name" value="NagB/RpiA/CoA transferase-like"/>
    <property type="match status" value="1"/>
</dbReference>
<evidence type="ECO:0000259" key="5">
    <source>
        <dbReference type="PROSITE" id="PS51379"/>
    </source>
</evidence>
<dbReference type="AlphaFoldDB" id="A0A062V6V1"/>
<keyword evidence="1" id="KW-0813">Transport</keyword>
<proteinExistence type="predicted"/>
<comment type="caution">
    <text evidence="6">The sequence shown here is derived from an EMBL/GenBank/DDBJ whole genome shotgun (WGS) entry which is preliminary data.</text>
</comment>
<dbReference type="GO" id="GO:0006089">
    <property type="term" value="P:lactate metabolic process"/>
    <property type="evidence" value="ECO:0007669"/>
    <property type="project" value="InterPro"/>
</dbReference>